<keyword evidence="7" id="KW-1185">Reference proteome</keyword>
<comment type="caution">
    <text evidence="1">Lacks conserved residue(s) required for the propagation of feature annotation.</text>
</comment>
<keyword evidence="4" id="KW-0732">Signal</keyword>
<dbReference type="InterPro" id="IPR018244">
    <property type="entry name" value="Allrgn_V5/Tpx1_CS"/>
</dbReference>
<dbReference type="Pfam" id="PF00188">
    <property type="entry name" value="CAP"/>
    <property type="match status" value="1"/>
</dbReference>
<dbReference type="PROSITE" id="PS01010">
    <property type="entry name" value="CRISP_2"/>
    <property type="match status" value="1"/>
</dbReference>
<keyword evidence="1" id="KW-0245">EGF-like domain</keyword>
<organism evidence="6 7">
    <name type="scientific">Ridgeia piscesae</name>
    <name type="common">Tubeworm</name>
    <dbReference type="NCBI Taxonomy" id="27915"/>
    <lineage>
        <taxon>Eukaryota</taxon>
        <taxon>Metazoa</taxon>
        <taxon>Spiralia</taxon>
        <taxon>Lophotrochozoa</taxon>
        <taxon>Annelida</taxon>
        <taxon>Polychaeta</taxon>
        <taxon>Sedentaria</taxon>
        <taxon>Canalipalpata</taxon>
        <taxon>Sabellida</taxon>
        <taxon>Siboglinidae</taxon>
        <taxon>Ridgeia</taxon>
    </lineage>
</organism>
<dbReference type="PROSITE" id="PS01009">
    <property type="entry name" value="CRISP_1"/>
    <property type="match status" value="1"/>
</dbReference>
<evidence type="ECO:0000313" key="6">
    <source>
        <dbReference type="EMBL" id="KAK2179035.1"/>
    </source>
</evidence>
<dbReference type="InterPro" id="IPR014044">
    <property type="entry name" value="CAP_dom"/>
</dbReference>
<keyword evidence="3" id="KW-1133">Transmembrane helix</keyword>
<dbReference type="InterPro" id="IPR001283">
    <property type="entry name" value="CRISP-related"/>
</dbReference>
<dbReference type="GO" id="GO:0005576">
    <property type="term" value="C:extracellular region"/>
    <property type="evidence" value="ECO:0007669"/>
    <property type="project" value="InterPro"/>
</dbReference>
<evidence type="ECO:0000259" key="5">
    <source>
        <dbReference type="PROSITE" id="PS50026"/>
    </source>
</evidence>
<keyword evidence="3" id="KW-0812">Transmembrane</keyword>
<protein>
    <recommendedName>
        <fullName evidence="5">EGF-like domain-containing protein</fullName>
    </recommendedName>
</protein>
<dbReference type="SMART" id="SM00198">
    <property type="entry name" value="SCP"/>
    <property type="match status" value="1"/>
</dbReference>
<feature type="region of interest" description="Disordered" evidence="2">
    <location>
        <begin position="316"/>
        <end position="635"/>
    </location>
</feature>
<reference evidence="6" key="1">
    <citation type="journal article" date="2023" name="Mol. Biol. Evol.">
        <title>Third-Generation Sequencing Reveals the Adaptive Role of the Epigenome in Three Deep-Sea Polychaetes.</title>
        <authorList>
            <person name="Perez M."/>
            <person name="Aroh O."/>
            <person name="Sun Y."/>
            <person name="Lan Y."/>
            <person name="Juniper S.K."/>
            <person name="Young C.R."/>
            <person name="Angers B."/>
            <person name="Qian P.Y."/>
        </authorList>
    </citation>
    <scope>NUCLEOTIDE SEQUENCE</scope>
    <source>
        <strain evidence="6">R07B-5</strain>
    </source>
</reference>
<dbReference type="AlphaFoldDB" id="A0AAD9NQU9"/>
<evidence type="ECO:0000256" key="2">
    <source>
        <dbReference type="SAM" id="MobiDB-lite"/>
    </source>
</evidence>
<dbReference type="Gene3D" id="2.10.25.10">
    <property type="entry name" value="Laminin"/>
    <property type="match status" value="1"/>
</dbReference>
<feature type="compositionally biased region" description="Low complexity" evidence="2">
    <location>
        <begin position="316"/>
        <end position="629"/>
    </location>
</feature>
<feature type="chain" id="PRO_5041950586" description="EGF-like domain-containing protein" evidence="4">
    <location>
        <begin position="23"/>
        <end position="882"/>
    </location>
</feature>
<dbReference type="Proteomes" id="UP001209878">
    <property type="component" value="Unassembled WGS sequence"/>
</dbReference>
<proteinExistence type="predicted"/>
<comment type="caution">
    <text evidence="6">The sequence shown here is derived from an EMBL/GenBank/DDBJ whole genome shotgun (WGS) entry which is preliminary data.</text>
</comment>
<evidence type="ECO:0000256" key="4">
    <source>
        <dbReference type="SAM" id="SignalP"/>
    </source>
</evidence>
<feature type="domain" description="EGF-like" evidence="5">
    <location>
        <begin position="631"/>
        <end position="667"/>
    </location>
</feature>
<evidence type="ECO:0000256" key="1">
    <source>
        <dbReference type="PROSITE-ProRule" id="PRU00076"/>
    </source>
</evidence>
<dbReference type="InterPro" id="IPR000742">
    <property type="entry name" value="EGF"/>
</dbReference>
<evidence type="ECO:0000256" key="3">
    <source>
        <dbReference type="SAM" id="Phobius"/>
    </source>
</evidence>
<dbReference type="SUPFAM" id="SSF57196">
    <property type="entry name" value="EGF/Laminin"/>
    <property type="match status" value="1"/>
</dbReference>
<dbReference type="PRINTS" id="PR00837">
    <property type="entry name" value="V5TPXLIKE"/>
</dbReference>
<feature type="signal peptide" evidence="4">
    <location>
        <begin position="1"/>
        <end position="22"/>
    </location>
</feature>
<keyword evidence="1" id="KW-1015">Disulfide bond</keyword>
<gene>
    <name evidence="6" type="ORF">NP493_518g02001</name>
</gene>
<dbReference type="Gene3D" id="3.40.33.10">
    <property type="entry name" value="CAP"/>
    <property type="match status" value="1"/>
</dbReference>
<keyword evidence="3" id="KW-0472">Membrane</keyword>
<accession>A0AAD9NQU9</accession>
<dbReference type="SUPFAM" id="SSF55797">
    <property type="entry name" value="PR-1-like"/>
    <property type="match status" value="1"/>
</dbReference>
<feature type="disulfide bond" evidence="1">
    <location>
        <begin position="657"/>
        <end position="666"/>
    </location>
</feature>
<dbReference type="InterPro" id="IPR035940">
    <property type="entry name" value="CAP_sf"/>
</dbReference>
<feature type="transmembrane region" description="Helical" evidence="3">
    <location>
        <begin position="837"/>
        <end position="863"/>
    </location>
</feature>
<evidence type="ECO:0000313" key="7">
    <source>
        <dbReference type="Proteomes" id="UP001209878"/>
    </source>
</evidence>
<dbReference type="EMBL" id="JAODUO010000518">
    <property type="protein sequence ID" value="KAK2179035.1"/>
    <property type="molecule type" value="Genomic_DNA"/>
</dbReference>
<sequence>MEKLCRCCLLVVIFAVAVRVESFAALKAPYFVKSNQITGLGDMKVMSLHHRSRRAVTLSDAEKNEIVDKHNALRRQEGASNMAHMKWNSYLASMAADWADGCDWNHGQPARDPSTLPFDPIGQNLYLTSANFIGLSSAIQDWYDEKTDYDFDTRACSAVCGHYTQVVWDDTQEVGCAYTFCNPMTNVSITSGTYLVCNYGPAGNYFGEQPYMKGDACTNCTSGKGWCDEGLCREDCTPADECTCEAKCANCGGKDQNTCSCVCAKGWMGTDCTRECKNYDDTCGNGWPTEWCNSKSFVHDNCPLMCGFCAPTTTTTTPTTTTTTPTTTTTTPTTTTTTPTTTTTTPTTTTTTPTTTTTTPTTTTTTPTTTTTTPTTTTTTPTTTTTTPTTTTTTPTTTTTTPTTTTTTPTTTTTTPTTTTTTLTTTTTTPTTTTSTPTTTTTTPTTTTSTPTTTTSTPTTTTTTPTTTTTTPTTTTTTLTTTTTTPTTTTSTPTTTTTTPTTTTSTPTTTTTTPTTTTTTPTTTTTTLTTTTTTPTTTTSTPTTTTTTPTTTTSTPTTTTTTPTTTTSTPTTTTSTPTTTTTTPTTTTTTPTTTTTQTTTTTTPTTTTSTPTTTTTTPTTTTTTPTTTTNPSDPCEGVTCQNGGTAYVEQGECKCRCTADWQGTRCEESREQARIGVILKIRAPIRIWSLLWRFIQPIIVQAINDYCNRHVSVCCPGASVTYSGGWYEYLTSAQLRVGDGYPRSFVTFGRPYTIALIYATGAPNNALCATFGASRRRRAISTGSGVPQDVLMSAVDSVKSNLTEEMSYCCNASLDAVSAAVVAPKPTEGSSVVFPSWAIPAVIGSAVFASVFVFAIVALVVMCRPRTKTTSKKRRSSSHQRR</sequence>
<name>A0AAD9NQU9_RIDPI</name>
<dbReference type="PROSITE" id="PS00022">
    <property type="entry name" value="EGF_1"/>
    <property type="match status" value="1"/>
</dbReference>
<dbReference type="PANTHER" id="PTHR10334">
    <property type="entry name" value="CYSTEINE-RICH SECRETORY PROTEIN-RELATED"/>
    <property type="match status" value="1"/>
</dbReference>
<dbReference type="PROSITE" id="PS50026">
    <property type="entry name" value="EGF_3"/>
    <property type="match status" value="1"/>
</dbReference>